<feature type="binding site" evidence="3">
    <location>
        <position position="48"/>
    </location>
    <ligand>
        <name>a divalent metal cation</name>
        <dbReference type="ChEBI" id="CHEBI:60240"/>
    </ligand>
</feature>
<sequence length="160" mass="18185">MFRQMEDFVHVWERETAQTSKLLSYLSDESLSQKVAPDHFTLEKLGVHLSQAITFMMSSAGLDLAPLEEHDAYNANEIKALYEQTANGFVRVLQEQWNDEKLSETTTFFGSETTYGSILYLLLQHQTHHRGQMTVLMRQAGLTVPGMVGPSREEWAAMKG</sequence>
<evidence type="ECO:0000313" key="4">
    <source>
        <dbReference type="EMBL" id="MYL64551.1"/>
    </source>
</evidence>
<reference evidence="4 5" key="1">
    <citation type="submission" date="2019-11" db="EMBL/GenBank/DDBJ databases">
        <title>Genome sequences of 17 halophilic strains isolated from different environments.</title>
        <authorList>
            <person name="Furrow R.E."/>
        </authorList>
    </citation>
    <scope>NUCLEOTIDE SEQUENCE [LARGE SCALE GENOMIC DNA]</scope>
    <source>
        <strain evidence="4 5">22506_14_FS</strain>
    </source>
</reference>
<organism evidence="4 5">
    <name type="scientific">Guptibacillus hwajinpoensis</name>
    <dbReference type="NCBI Taxonomy" id="208199"/>
    <lineage>
        <taxon>Bacteria</taxon>
        <taxon>Bacillati</taxon>
        <taxon>Bacillota</taxon>
        <taxon>Bacilli</taxon>
        <taxon>Bacillales</taxon>
        <taxon>Guptibacillaceae</taxon>
        <taxon>Guptibacillus</taxon>
    </lineage>
</organism>
<comment type="caution">
    <text evidence="4">The sequence shown here is derived from an EMBL/GenBank/DDBJ whole genome shotgun (WGS) entry which is preliminary data.</text>
</comment>
<feature type="binding site" evidence="3">
    <location>
        <position position="129"/>
    </location>
    <ligand>
        <name>a divalent metal cation</name>
        <dbReference type="ChEBI" id="CHEBI:60240"/>
    </ligand>
</feature>
<dbReference type="AlphaFoldDB" id="A0A845F171"/>
<feature type="binding site" evidence="3">
    <location>
        <position position="125"/>
    </location>
    <ligand>
        <name>a divalent metal cation</name>
        <dbReference type="ChEBI" id="CHEBI:60240"/>
    </ligand>
</feature>
<dbReference type="Proteomes" id="UP000447833">
    <property type="component" value="Unassembled WGS sequence"/>
</dbReference>
<evidence type="ECO:0008006" key="6">
    <source>
        <dbReference type="Google" id="ProtNLM"/>
    </source>
</evidence>
<gene>
    <name evidence="4" type="ORF">GLW07_14425</name>
</gene>
<name>A0A845F171_9BACL</name>
<protein>
    <recommendedName>
        <fullName evidence="6">Damage-inducible protein DinB</fullName>
    </recommendedName>
</protein>
<dbReference type="Pfam" id="PF05163">
    <property type="entry name" value="DinB"/>
    <property type="match status" value="1"/>
</dbReference>
<evidence type="ECO:0000256" key="3">
    <source>
        <dbReference type="PIRSR" id="PIRSR607837-1"/>
    </source>
</evidence>
<comment type="similarity">
    <text evidence="1">Belongs to the DinB family.</text>
</comment>
<dbReference type="InterPro" id="IPR007837">
    <property type="entry name" value="DinB"/>
</dbReference>
<dbReference type="Gene3D" id="1.20.120.450">
    <property type="entry name" value="dinb family like domain"/>
    <property type="match status" value="1"/>
</dbReference>
<dbReference type="SUPFAM" id="SSF109854">
    <property type="entry name" value="DinB/YfiT-like putative metalloenzymes"/>
    <property type="match status" value="1"/>
</dbReference>
<dbReference type="EMBL" id="WMEY01000004">
    <property type="protein sequence ID" value="MYL64551.1"/>
    <property type="molecule type" value="Genomic_DNA"/>
</dbReference>
<evidence type="ECO:0000256" key="1">
    <source>
        <dbReference type="ARBA" id="ARBA00008635"/>
    </source>
</evidence>
<dbReference type="GO" id="GO:0046872">
    <property type="term" value="F:metal ion binding"/>
    <property type="evidence" value="ECO:0007669"/>
    <property type="project" value="UniProtKB-KW"/>
</dbReference>
<accession>A0A845F171</accession>
<keyword evidence="2 3" id="KW-0479">Metal-binding</keyword>
<proteinExistence type="inferred from homology"/>
<dbReference type="InterPro" id="IPR034660">
    <property type="entry name" value="DinB/YfiT-like"/>
</dbReference>
<evidence type="ECO:0000313" key="5">
    <source>
        <dbReference type="Proteomes" id="UP000447833"/>
    </source>
</evidence>
<evidence type="ECO:0000256" key="2">
    <source>
        <dbReference type="ARBA" id="ARBA00022723"/>
    </source>
</evidence>
<dbReference type="RefSeq" id="WP_160919991.1">
    <property type="nucleotide sequence ID" value="NZ_WMEY01000004.1"/>
</dbReference>